<proteinExistence type="inferred from homology"/>
<dbReference type="AlphaFoldDB" id="A0A1D9P2R7"/>
<name>A0A1D9P2R7_9FIRM</name>
<keyword evidence="8 9" id="KW-0143">Chaperone</keyword>
<evidence type="ECO:0000256" key="1">
    <source>
        <dbReference type="ARBA" id="ARBA00006100"/>
    </source>
</evidence>
<evidence type="ECO:0000313" key="12">
    <source>
        <dbReference type="Proteomes" id="UP000179284"/>
    </source>
</evidence>
<keyword evidence="5 9" id="KW-0479">Metal-binding</keyword>
<keyword evidence="6 9" id="KW-0408">Iron</keyword>
<dbReference type="GO" id="GO:0006779">
    <property type="term" value="P:porphyrin-containing compound biosynthetic process"/>
    <property type="evidence" value="ECO:0007669"/>
    <property type="project" value="InterPro"/>
</dbReference>
<evidence type="ECO:0000256" key="5">
    <source>
        <dbReference type="ARBA" id="ARBA00022723"/>
    </source>
</evidence>
<comment type="similarity">
    <text evidence="1">Belongs to the anaerobic coproporphyrinogen-III oxidase family. HemW subfamily.</text>
</comment>
<dbReference type="EMBL" id="CP017831">
    <property type="protein sequence ID" value="AOZ96860.1"/>
    <property type="molecule type" value="Genomic_DNA"/>
</dbReference>
<dbReference type="SUPFAM" id="SSF102114">
    <property type="entry name" value="Radical SAM enzymes"/>
    <property type="match status" value="1"/>
</dbReference>
<dbReference type="SFLD" id="SFLDS00029">
    <property type="entry name" value="Radical_SAM"/>
    <property type="match status" value="1"/>
</dbReference>
<dbReference type="InterPro" id="IPR010723">
    <property type="entry name" value="HemN_C"/>
</dbReference>
<evidence type="ECO:0000256" key="9">
    <source>
        <dbReference type="RuleBase" id="RU364116"/>
    </source>
</evidence>
<evidence type="ECO:0000256" key="2">
    <source>
        <dbReference type="ARBA" id="ARBA00017228"/>
    </source>
</evidence>
<dbReference type="SFLD" id="SFLDG01082">
    <property type="entry name" value="B12-binding_domain_containing"/>
    <property type="match status" value="1"/>
</dbReference>
<dbReference type="InterPro" id="IPR013785">
    <property type="entry name" value="Aldolase_TIM"/>
</dbReference>
<protein>
    <recommendedName>
        <fullName evidence="2 9">Heme chaperone HemW</fullName>
    </recommendedName>
</protein>
<dbReference type="SFLD" id="SFLDF00288">
    <property type="entry name" value="HemN-like__clustered_with_nucl"/>
    <property type="match status" value="1"/>
</dbReference>
<evidence type="ECO:0000313" key="11">
    <source>
        <dbReference type="EMBL" id="AOZ96860.1"/>
    </source>
</evidence>
<dbReference type="OrthoDB" id="9808022at2"/>
<dbReference type="Proteomes" id="UP000179284">
    <property type="component" value="Chromosome I"/>
</dbReference>
<dbReference type="CDD" id="cd01335">
    <property type="entry name" value="Radical_SAM"/>
    <property type="match status" value="1"/>
</dbReference>
<dbReference type="SFLD" id="SFLDG01065">
    <property type="entry name" value="anaerobic_coproporphyrinogen-I"/>
    <property type="match status" value="1"/>
</dbReference>
<evidence type="ECO:0000256" key="8">
    <source>
        <dbReference type="ARBA" id="ARBA00023186"/>
    </source>
</evidence>
<dbReference type="GO" id="GO:0051539">
    <property type="term" value="F:4 iron, 4 sulfur cluster binding"/>
    <property type="evidence" value="ECO:0007669"/>
    <property type="project" value="UniProtKB-UniRule"/>
</dbReference>
<dbReference type="InterPro" id="IPR007197">
    <property type="entry name" value="rSAM"/>
</dbReference>
<gene>
    <name evidence="11" type="ORF">bhn_I1827</name>
</gene>
<evidence type="ECO:0000256" key="6">
    <source>
        <dbReference type="ARBA" id="ARBA00023004"/>
    </source>
</evidence>
<organism evidence="11 12">
    <name type="scientific">Butyrivibrio hungatei</name>
    <dbReference type="NCBI Taxonomy" id="185008"/>
    <lineage>
        <taxon>Bacteria</taxon>
        <taxon>Bacillati</taxon>
        <taxon>Bacillota</taxon>
        <taxon>Clostridia</taxon>
        <taxon>Lachnospirales</taxon>
        <taxon>Lachnospiraceae</taxon>
        <taxon>Butyrivibrio</taxon>
    </lineage>
</organism>
<dbReference type="Gene3D" id="3.20.20.70">
    <property type="entry name" value="Aldolase class I"/>
    <property type="match status" value="1"/>
</dbReference>
<comment type="subcellular location">
    <subcellularLocation>
        <location evidence="9">Cytoplasm</location>
    </subcellularLocation>
</comment>
<reference evidence="12" key="1">
    <citation type="submission" date="2016-10" db="EMBL/GenBank/DDBJ databases">
        <title>The complete genome sequence of the rumen bacterium Butyrivibrio hungatei MB2003.</title>
        <authorList>
            <person name="Palevich N."/>
            <person name="Kelly W.J."/>
            <person name="Leahy S.C."/>
            <person name="Altermann E."/>
            <person name="Rakonjac J."/>
            <person name="Attwood G.T."/>
        </authorList>
    </citation>
    <scope>NUCLEOTIDE SEQUENCE [LARGE SCALE GENOMIC DNA]</scope>
    <source>
        <strain evidence="12">MB2003</strain>
    </source>
</reference>
<feature type="domain" description="Radical SAM core" evidence="10">
    <location>
        <begin position="1"/>
        <end position="233"/>
    </location>
</feature>
<dbReference type="GO" id="GO:0046872">
    <property type="term" value="F:metal ion binding"/>
    <property type="evidence" value="ECO:0007669"/>
    <property type="project" value="UniProtKB-UniRule"/>
</dbReference>
<dbReference type="GO" id="GO:0005737">
    <property type="term" value="C:cytoplasm"/>
    <property type="evidence" value="ECO:0007669"/>
    <property type="project" value="UniProtKB-SubCell"/>
</dbReference>
<evidence type="ECO:0000259" key="10">
    <source>
        <dbReference type="PROSITE" id="PS51918"/>
    </source>
</evidence>
<dbReference type="PROSITE" id="PS51918">
    <property type="entry name" value="RADICAL_SAM"/>
    <property type="match status" value="1"/>
</dbReference>
<keyword evidence="4 9" id="KW-0949">S-adenosyl-L-methionine</keyword>
<dbReference type="PANTHER" id="PTHR13932:SF5">
    <property type="entry name" value="RADICAL S-ADENOSYL METHIONINE DOMAIN-CONTAINING PROTEIN 1, MITOCHONDRIAL"/>
    <property type="match status" value="1"/>
</dbReference>
<comment type="function">
    <text evidence="9">Probably acts as a heme chaperone, transferring heme to an unknown acceptor. Binds one molecule of heme per monomer, possibly covalently. Binds 1 [4Fe-4S] cluster. The cluster is coordinated with 3 cysteines and an exchangeable S-adenosyl-L-methionine.</text>
</comment>
<keyword evidence="7 9" id="KW-0411">Iron-sulfur</keyword>
<keyword evidence="9" id="KW-0963">Cytoplasm</keyword>
<dbReference type="KEGG" id="bhu:bhn_I1827"/>
<dbReference type="InterPro" id="IPR058240">
    <property type="entry name" value="rSAM_sf"/>
</dbReference>
<dbReference type="InterPro" id="IPR006638">
    <property type="entry name" value="Elp3/MiaA/NifB-like_rSAM"/>
</dbReference>
<dbReference type="InterPro" id="IPR004559">
    <property type="entry name" value="HemW-like"/>
</dbReference>
<dbReference type="GO" id="GO:0004109">
    <property type="term" value="F:coproporphyrinogen oxidase activity"/>
    <property type="evidence" value="ECO:0007669"/>
    <property type="project" value="InterPro"/>
</dbReference>
<dbReference type="Pfam" id="PF06969">
    <property type="entry name" value="HemN_C"/>
    <property type="match status" value="1"/>
</dbReference>
<evidence type="ECO:0000256" key="4">
    <source>
        <dbReference type="ARBA" id="ARBA00022691"/>
    </source>
</evidence>
<dbReference type="SFLD" id="SFLDF00562">
    <property type="entry name" value="HemN-like__clustered_with_heat"/>
    <property type="match status" value="1"/>
</dbReference>
<evidence type="ECO:0000256" key="7">
    <source>
        <dbReference type="ARBA" id="ARBA00023014"/>
    </source>
</evidence>
<keyword evidence="9" id="KW-0004">4Fe-4S</keyword>
<keyword evidence="3 9" id="KW-0349">Heme</keyword>
<keyword evidence="12" id="KW-1185">Reference proteome</keyword>
<dbReference type="RefSeq" id="WP_071176520.1">
    <property type="nucleotide sequence ID" value="NZ_CP017831.1"/>
</dbReference>
<accession>A0A1D9P2R7</accession>
<dbReference type="NCBIfam" id="TIGR00539">
    <property type="entry name" value="hemN_rel"/>
    <property type="match status" value="1"/>
</dbReference>
<dbReference type="SMART" id="SM00729">
    <property type="entry name" value="Elp3"/>
    <property type="match status" value="1"/>
</dbReference>
<evidence type="ECO:0000256" key="3">
    <source>
        <dbReference type="ARBA" id="ARBA00022617"/>
    </source>
</evidence>
<sequence length="392" mass="45468">MNMGKELSLYIHIPFCERKCLYCDFLSFNAEKELMGSYFKALSKEIQLSGKVYKDYIVRSVFFGGGTPSFPDHGKICDTLDQIKESFTMDDDCEISIEANPASAIYDKLQAYRNAGFNRLSIGAQSLNDEELKRLGRIHDSRQFFETYENARKAGFDNINIDVMSALPGQSLESYMDTVRKVIELRPEHISAYSLIIEEGTPFYDMDLELPDEEEDRLMYHETKKYLAQNGYHRYEISNYALGEQSDDTYECFHNKVYWIRSNYLGLGLGAASMINDVRWSNIKDIKDYIAFMADDSSFDRIRENVENLSIEGRMEEFMFLGLRLVRGVDLNEFETLFKRTAEEVYAEVIHKYVEMGLLHRYVEKKSGHEYLCLTEKGLDVSNTVMADFLIE</sequence>
<dbReference type="PANTHER" id="PTHR13932">
    <property type="entry name" value="COPROPORPHYRINIGEN III OXIDASE"/>
    <property type="match status" value="1"/>
</dbReference>
<dbReference type="InterPro" id="IPR034505">
    <property type="entry name" value="Coproporphyrinogen-III_oxidase"/>
</dbReference>
<dbReference type="Pfam" id="PF04055">
    <property type="entry name" value="Radical_SAM"/>
    <property type="match status" value="1"/>
</dbReference>